<evidence type="ECO:0000256" key="2">
    <source>
        <dbReference type="ARBA" id="ARBA00022692"/>
    </source>
</evidence>
<protein>
    <submittedName>
        <fullName evidence="7">DUF4149 domain-containing protein</fullName>
    </submittedName>
</protein>
<keyword evidence="2 5" id="KW-0812">Transmembrane</keyword>
<feature type="domain" description="TMEM205-like" evidence="6">
    <location>
        <begin position="8"/>
        <end position="109"/>
    </location>
</feature>
<keyword evidence="8" id="KW-1185">Reference proteome</keyword>
<dbReference type="GO" id="GO:0016020">
    <property type="term" value="C:membrane"/>
    <property type="evidence" value="ECO:0007669"/>
    <property type="project" value="UniProtKB-SubCell"/>
</dbReference>
<gene>
    <name evidence="7" type="ORF">C1704_02300</name>
</gene>
<name>A0A2S5SYP3_9BURK</name>
<organism evidence="7 8">
    <name type="scientific">Caldimonas caldifontis</name>
    <dbReference type="NCBI Taxonomy" id="1452508"/>
    <lineage>
        <taxon>Bacteria</taxon>
        <taxon>Pseudomonadati</taxon>
        <taxon>Pseudomonadota</taxon>
        <taxon>Betaproteobacteria</taxon>
        <taxon>Burkholderiales</taxon>
        <taxon>Sphaerotilaceae</taxon>
        <taxon>Caldimonas</taxon>
    </lineage>
</organism>
<evidence type="ECO:0000259" key="6">
    <source>
        <dbReference type="Pfam" id="PF13664"/>
    </source>
</evidence>
<dbReference type="InterPro" id="IPR025423">
    <property type="entry name" value="TMEM205-like"/>
</dbReference>
<dbReference type="AlphaFoldDB" id="A0A2S5SYP3"/>
<dbReference type="RefSeq" id="WP_104300602.1">
    <property type="nucleotide sequence ID" value="NZ_PSNX01000002.1"/>
</dbReference>
<evidence type="ECO:0000256" key="1">
    <source>
        <dbReference type="ARBA" id="ARBA00004370"/>
    </source>
</evidence>
<comment type="caution">
    <text evidence="7">The sequence shown here is derived from an EMBL/GenBank/DDBJ whole genome shotgun (WGS) entry which is preliminary data.</text>
</comment>
<keyword evidence="3 5" id="KW-1133">Transmembrane helix</keyword>
<evidence type="ECO:0000313" key="7">
    <source>
        <dbReference type="EMBL" id="PPE67717.1"/>
    </source>
</evidence>
<proteinExistence type="predicted"/>
<reference evidence="7 8" key="1">
    <citation type="submission" date="2018-02" db="EMBL/GenBank/DDBJ databases">
        <title>Reclassifiation of [Polyangium] brachysporum DSM 7029 as Guopingzhaonella breviflexa gen. nov., sp. nov., a member of the family Comamonadaceae.</title>
        <authorList>
            <person name="Tang B."/>
        </authorList>
    </citation>
    <scope>NUCLEOTIDE SEQUENCE [LARGE SCALE GENOMIC DNA]</scope>
    <source>
        <strain evidence="7 8">BCRC 80649</strain>
    </source>
</reference>
<sequence>MLQRWMAWLAGLWAGLVLTIGAVAAPSAFAVLERAQAGRYVARVFAIEAYASLALAVVMILLARAQASATAGEGAGSRFSLELGLALGALFCTVAGYFAVQPLMDAARAGQGSLSFAALHGISLGFFGLKGVLLLVLAWRANAPARR</sequence>
<dbReference type="Proteomes" id="UP000238605">
    <property type="component" value="Unassembled WGS sequence"/>
</dbReference>
<evidence type="ECO:0000256" key="3">
    <source>
        <dbReference type="ARBA" id="ARBA00022989"/>
    </source>
</evidence>
<accession>A0A2S5SYP3</accession>
<dbReference type="Pfam" id="PF13664">
    <property type="entry name" value="DUF4149"/>
    <property type="match status" value="1"/>
</dbReference>
<dbReference type="OrthoDB" id="5797290at2"/>
<feature type="transmembrane region" description="Helical" evidence="5">
    <location>
        <begin position="116"/>
        <end position="139"/>
    </location>
</feature>
<evidence type="ECO:0000313" key="8">
    <source>
        <dbReference type="Proteomes" id="UP000238605"/>
    </source>
</evidence>
<feature type="transmembrane region" description="Helical" evidence="5">
    <location>
        <begin position="40"/>
        <end position="62"/>
    </location>
</feature>
<feature type="transmembrane region" description="Helical" evidence="5">
    <location>
        <begin position="83"/>
        <end position="104"/>
    </location>
</feature>
<comment type="subcellular location">
    <subcellularLocation>
        <location evidence="1">Membrane</location>
    </subcellularLocation>
</comment>
<keyword evidence="4 5" id="KW-0472">Membrane</keyword>
<evidence type="ECO:0000256" key="5">
    <source>
        <dbReference type="SAM" id="Phobius"/>
    </source>
</evidence>
<dbReference type="EMBL" id="PSNX01000002">
    <property type="protein sequence ID" value="PPE67717.1"/>
    <property type="molecule type" value="Genomic_DNA"/>
</dbReference>
<evidence type="ECO:0000256" key="4">
    <source>
        <dbReference type="ARBA" id="ARBA00023136"/>
    </source>
</evidence>